<gene>
    <name evidence="1" type="ORF">CULCOIPH005_16280</name>
</gene>
<sequence>MFAAIYDFVAGLLDLDFLSSNPKGYFAEGWGDFKEVFSAIGKLFTDAKENLSSAE</sequence>
<organism evidence="1 2">
    <name type="scientific">Corynebacterium ulcerans</name>
    <dbReference type="NCBI Taxonomy" id="65058"/>
    <lineage>
        <taxon>Bacteria</taxon>
        <taxon>Bacillati</taxon>
        <taxon>Actinomycetota</taxon>
        <taxon>Actinomycetes</taxon>
        <taxon>Mycobacteriales</taxon>
        <taxon>Corynebacteriaceae</taxon>
        <taxon>Corynebacterium</taxon>
    </lineage>
</organism>
<proteinExistence type="predicted"/>
<dbReference type="Proteomes" id="UP001205910">
    <property type="component" value="Unassembled WGS sequence"/>
</dbReference>
<reference evidence="1 2" key="1">
    <citation type="submission" date="2021-11" db="EMBL/GenBank/DDBJ databases">
        <title>Whole genome sequences of diphtheriae toxin producing Corynebacterium ulcerans isolates from cats in Osaka, Japan.</title>
        <authorList>
            <person name="Umeda K."/>
            <person name="Hirai Y."/>
        </authorList>
    </citation>
    <scope>NUCLEOTIDE SEQUENCE [LARGE SCALE GENOMIC DNA]</scope>
    <source>
        <strain evidence="1 2">12109B-1</strain>
    </source>
</reference>
<dbReference type="AlphaFoldDB" id="A0ABD0BKJ9"/>
<evidence type="ECO:0000313" key="2">
    <source>
        <dbReference type="Proteomes" id="UP001205910"/>
    </source>
</evidence>
<name>A0ABD0BKJ9_CORUL</name>
<evidence type="ECO:0000313" key="1">
    <source>
        <dbReference type="EMBL" id="GJJ43439.1"/>
    </source>
</evidence>
<protein>
    <submittedName>
        <fullName evidence="1">Uncharacterized protein</fullName>
    </submittedName>
</protein>
<accession>A0ABD0BKJ9</accession>
<comment type="caution">
    <text evidence="1">The sequence shown here is derived from an EMBL/GenBank/DDBJ whole genome shotgun (WGS) entry which is preliminary data.</text>
</comment>
<dbReference type="EMBL" id="BQFK01000004">
    <property type="protein sequence ID" value="GJJ43439.1"/>
    <property type="molecule type" value="Genomic_DNA"/>
</dbReference>
<dbReference type="RefSeq" id="WP_013912374.1">
    <property type="nucleotide sequence ID" value="NZ_AP019662.1"/>
</dbReference>